<sequence length="518" mass="53582">MVAHLVRLKLTLLRNGLRRSAWQIVGLAVAALYGLVVLGLVFAGLVGTSVTRPDLLPTVTVLLGSVLVLAWALVPLLAFGVDATVDPARFVLFPIPRRALVTGLAIGALVGVPGVVTTLVALTVAGVWWRDPLAVVAGLVGSVLGVLTCIVASRTTTTLMSTLLAKRRFREILAVLVVLPFILLGPVLSQAHRLDVGAGTLDRVVLVLGWSPLGAAWAVPAAVTDGDPLGALARLAVALVTVLVLAIVWDRGLAHSAVNPPHEQGSSKAHGLGWFGRLPASPLGAVTARCLTYWVRDPRYAMSIVFIPVFPLIMWVVAPDSQVLLLVGPVTAFFLGWSISQDVSFDGTAFWTHVAAPLRGWTDRLGRVLAVTVLGLPAVLVFAVVPTVATGHGGDLPAVLGLSIGVFLTALGVASVASALVVMPVQKVGENPFGSRQGGSTAAVTSQLAGWAATFGLVLPTIGLAVVAVQQGSAVLGGLALLVGVALGVTFLVVGVRIGGRALERRQTALLSRLVSFP</sequence>
<accession>A0A919U0J7</accession>
<dbReference type="RefSeq" id="WP_203747679.1">
    <property type="nucleotide sequence ID" value="NZ_BONK01000001.1"/>
</dbReference>
<keyword evidence="3" id="KW-1185">Reference proteome</keyword>
<feature type="transmembrane region" description="Helical" evidence="1">
    <location>
        <begin position="21"/>
        <end position="43"/>
    </location>
</feature>
<feature type="transmembrane region" description="Helical" evidence="1">
    <location>
        <begin position="55"/>
        <end position="79"/>
    </location>
</feature>
<keyword evidence="1" id="KW-0812">Transmembrane</keyword>
<reference evidence="2" key="1">
    <citation type="submission" date="2021-01" db="EMBL/GenBank/DDBJ databases">
        <title>Whole genome shotgun sequence of Cellulomonas chitinilytica NBRC 110799.</title>
        <authorList>
            <person name="Komaki H."/>
            <person name="Tamura T."/>
        </authorList>
    </citation>
    <scope>NUCLEOTIDE SEQUENCE</scope>
    <source>
        <strain evidence="2">NBRC 110799</strain>
    </source>
</reference>
<feature type="transmembrane region" description="Helical" evidence="1">
    <location>
        <begin position="400"/>
        <end position="423"/>
    </location>
</feature>
<name>A0A919U0J7_9CELL</name>
<protein>
    <recommendedName>
        <fullName evidence="4">Transporter</fullName>
    </recommendedName>
</protein>
<evidence type="ECO:0000256" key="1">
    <source>
        <dbReference type="SAM" id="Phobius"/>
    </source>
</evidence>
<organism evidence="2 3">
    <name type="scientific">Cellulomonas chitinilytica</name>
    <dbReference type="NCBI Taxonomy" id="398759"/>
    <lineage>
        <taxon>Bacteria</taxon>
        <taxon>Bacillati</taxon>
        <taxon>Actinomycetota</taxon>
        <taxon>Actinomycetes</taxon>
        <taxon>Micrococcales</taxon>
        <taxon>Cellulomonadaceae</taxon>
        <taxon>Cellulomonas</taxon>
    </lineage>
</organism>
<comment type="caution">
    <text evidence="2">The sequence shown here is derived from an EMBL/GenBank/DDBJ whole genome shotgun (WGS) entry which is preliminary data.</text>
</comment>
<feature type="transmembrane region" description="Helical" evidence="1">
    <location>
        <begin position="323"/>
        <end position="340"/>
    </location>
</feature>
<evidence type="ECO:0008006" key="4">
    <source>
        <dbReference type="Google" id="ProtNLM"/>
    </source>
</evidence>
<evidence type="ECO:0000313" key="3">
    <source>
        <dbReference type="Proteomes" id="UP000632740"/>
    </source>
</evidence>
<dbReference type="EMBL" id="BONK01000001">
    <property type="protein sequence ID" value="GIG19597.1"/>
    <property type="molecule type" value="Genomic_DNA"/>
</dbReference>
<keyword evidence="1" id="KW-0472">Membrane</keyword>
<dbReference type="Proteomes" id="UP000632740">
    <property type="component" value="Unassembled WGS sequence"/>
</dbReference>
<dbReference type="AlphaFoldDB" id="A0A919U0J7"/>
<feature type="transmembrane region" description="Helical" evidence="1">
    <location>
        <begin position="300"/>
        <end position="317"/>
    </location>
</feature>
<feature type="transmembrane region" description="Helical" evidence="1">
    <location>
        <begin position="444"/>
        <end position="469"/>
    </location>
</feature>
<feature type="transmembrane region" description="Helical" evidence="1">
    <location>
        <begin position="100"/>
        <end position="127"/>
    </location>
</feature>
<feature type="transmembrane region" description="Helical" evidence="1">
    <location>
        <begin position="368"/>
        <end position="388"/>
    </location>
</feature>
<feature type="transmembrane region" description="Helical" evidence="1">
    <location>
        <begin position="133"/>
        <end position="152"/>
    </location>
</feature>
<keyword evidence="1" id="KW-1133">Transmembrane helix</keyword>
<gene>
    <name evidence="2" type="ORF">Cch01nite_03210</name>
</gene>
<proteinExistence type="predicted"/>
<feature type="transmembrane region" description="Helical" evidence="1">
    <location>
        <begin position="231"/>
        <end position="249"/>
    </location>
</feature>
<evidence type="ECO:0000313" key="2">
    <source>
        <dbReference type="EMBL" id="GIG19597.1"/>
    </source>
</evidence>
<feature type="transmembrane region" description="Helical" evidence="1">
    <location>
        <begin position="172"/>
        <end position="192"/>
    </location>
</feature>
<feature type="transmembrane region" description="Helical" evidence="1">
    <location>
        <begin position="475"/>
        <end position="496"/>
    </location>
</feature>